<name>X1PYF1_9ZZZZ</name>
<organism evidence="5">
    <name type="scientific">marine sediment metagenome</name>
    <dbReference type="NCBI Taxonomy" id="412755"/>
    <lineage>
        <taxon>unclassified sequences</taxon>
        <taxon>metagenomes</taxon>
        <taxon>ecological metagenomes</taxon>
    </lineage>
</organism>
<comment type="similarity">
    <text evidence="1">Belongs to the peptidase S1C family.</text>
</comment>
<proteinExistence type="inferred from homology"/>
<dbReference type="GO" id="GO:0006508">
    <property type="term" value="P:proteolysis"/>
    <property type="evidence" value="ECO:0007669"/>
    <property type="project" value="UniProtKB-KW"/>
</dbReference>
<dbReference type="InterPro" id="IPR009003">
    <property type="entry name" value="Peptidase_S1_PA"/>
</dbReference>
<reference evidence="5" key="1">
    <citation type="journal article" date="2014" name="Front. Microbiol.">
        <title>High frequency of phylogenetically diverse reductive dehalogenase-homologous genes in deep subseafloor sedimentary metagenomes.</title>
        <authorList>
            <person name="Kawai M."/>
            <person name="Futagami T."/>
            <person name="Toyoda A."/>
            <person name="Takaki Y."/>
            <person name="Nishi S."/>
            <person name="Hori S."/>
            <person name="Arai W."/>
            <person name="Tsubouchi T."/>
            <person name="Morono Y."/>
            <person name="Uchiyama I."/>
            <person name="Ito T."/>
            <person name="Fujiyama A."/>
            <person name="Inagaki F."/>
            <person name="Takami H."/>
        </authorList>
    </citation>
    <scope>NUCLEOTIDE SEQUENCE</scope>
    <source>
        <strain evidence="5">Expedition CK06-06</strain>
    </source>
</reference>
<dbReference type="Pfam" id="PF13180">
    <property type="entry name" value="PDZ_2"/>
    <property type="match status" value="1"/>
</dbReference>
<feature type="domain" description="PDZ" evidence="4">
    <location>
        <begin position="98"/>
        <end position="180"/>
    </location>
</feature>
<dbReference type="InterPro" id="IPR036034">
    <property type="entry name" value="PDZ_sf"/>
</dbReference>
<protein>
    <recommendedName>
        <fullName evidence="4">PDZ domain-containing protein</fullName>
    </recommendedName>
</protein>
<dbReference type="InterPro" id="IPR001478">
    <property type="entry name" value="PDZ"/>
</dbReference>
<dbReference type="InterPro" id="IPR043504">
    <property type="entry name" value="Peptidase_S1_PA_chymotrypsin"/>
</dbReference>
<dbReference type="AlphaFoldDB" id="X1PYF1"/>
<dbReference type="InterPro" id="IPR051201">
    <property type="entry name" value="Chloro_Bact_Ser_Proteases"/>
</dbReference>
<sequence length="196" mass="21113">ALGNALGLEGGPSVTIGIVSNLERSFTLEESTFYDVIQTDAAINPGNSGGPLVDLEGKVVGINTLIIYAAQNIGFAVNASTAQRVYEDLVQYGRVTRPYLGVTLRTVTPALATELGLPTNRGVLVWYVAPDSPAAGVGLGTEDVITHFQGQEVSEASQLIKLLWQYDVGDRVKITFWRGEEQHEVWLTLAERPEGL</sequence>
<evidence type="ECO:0000256" key="3">
    <source>
        <dbReference type="ARBA" id="ARBA00022801"/>
    </source>
</evidence>
<evidence type="ECO:0000256" key="1">
    <source>
        <dbReference type="ARBA" id="ARBA00010541"/>
    </source>
</evidence>
<feature type="non-terminal residue" evidence="5">
    <location>
        <position position="1"/>
    </location>
</feature>
<dbReference type="SMART" id="SM00228">
    <property type="entry name" value="PDZ"/>
    <property type="match status" value="1"/>
</dbReference>
<evidence type="ECO:0000313" key="5">
    <source>
        <dbReference type="EMBL" id="GAI43900.1"/>
    </source>
</evidence>
<dbReference type="Gene3D" id="2.40.10.10">
    <property type="entry name" value="Trypsin-like serine proteases"/>
    <property type="match status" value="1"/>
</dbReference>
<dbReference type="SUPFAM" id="SSF50156">
    <property type="entry name" value="PDZ domain-like"/>
    <property type="match status" value="1"/>
</dbReference>
<dbReference type="Gene3D" id="2.30.42.10">
    <property type="match status" value="1"/>
</dbReference>
<comment type="caution">
    <text evidence="5">The sequence shown here is derived from an EMBL/GenBank/DDBJ whole genome shotgun (WGS) entry which is preliminary data.</text>
</comment>
<dbReference type="InterPro" id="IPR001940">
    <property type="entry name" value="Peptidase_S1C"/>
</dbReference>
<dbReference type="Pfam" id="PF13365">
    <property type="entry name" value="Trypsin_2"/>
    <property type="match status" value="1"/>
</dbReference>
<dbReference type="GO" id="GO:0004252">
    <property type="term" value="F:serine-type endopeptidase activity"/>
    <property type="evidence" value="ECO:0007669"/>
    <property type="project" value="InterPro"/>
</dbReference>
<keyword evidence="2" id="KW-0645">Protease</keyword>
<dbReference type="PRINTS" id="PR00834">
    <property type="entry name" value="PROTEASES2C"/>
</dbReference>
<evidence type="ECO:0000256" key="2">
    <source>
        <dbReference type="ARBA" id="ARBA00022670"/>
    </source>
</evidence>
<accession>X1PYF1</accession>
<gene>
    <name evidence="5" type="ORF">S06H3_48668</name>
</gene>
<dbReference type="SUPFAM" id="SSF50494">
    <property type="entry name" value="Trypsin-like serine proteases"/>
    <property type="match status" value="1"/>
</dbReference>
<evidence type="ECO:0000259" key="4">
    <source>
        <dbReference type="SMART" id="SM00228"/>
    </source>
</evidence>
<dbReference type="EMBL" id="BARV01030666">
    <property type="protein sequence ID" value="GAI43900.1"/>
    <property type="molecule type" value="Genomic_DNA"/>
</dbReference>
<dbReference type="PANTHER" id="PTHR43343">
    <property type="entry name" value="PEPTIDASE S12"/>
    <property type="match status" value="1"/>
</dbReference>
<dbReference type="PANTHER" id="PTHR43343:SF3">
    <property type="entry name" value="PROTEASE DO-LIKE 8, CHLOROPLASTIC"/>
    <property type="match status" value="1"/>
</dbReference>
<keyword evidence="3" id="KW-0378">Hydrolase</keyword>
<dbReference type="CDD" id="cd06779">
    <property type="entry name" value="cpPDZ_Deg_HtrA-like"/>
    <property type="match status" value="1"/>
</dbReference>